<dbReference type="InterPro" id="IPR016181">
    <property type="entry name" value="Acyl_CoA_acyltransferase"/>
</dbReference>
<dbReference type="Gene3D" id="3.40.630.30">
    <property type="match status" value="1"/>
</dbReference>
<dbReference type="SUPFAM" id="SSF55729">
    <property type="entry name" value="Acyl-CoA N-acyltransferases (Nat)"/>
    <property type="match status" value="1"/>
</dbReference>
<dbReference type="InterPro" id="IPR000182">
    <property type="entry name" value="GNAT_dom"/>
</dbReference>
<dbReference type="PROSITE" id="PS51186">
    <property type="entry name" value="GNAT"/>
    <property type="match status" value="1"/>
</dbReference>
<dbReference type="RefSeq" id="WP_191206823.1">
    <property type="nucleotide sequence ID" value="NZ_JACXZA010000009.1"/>
</dbReference>
<dbReference type="Proteomes" id="UP000609346">
    <property type="component" value="Unassembled WGS sequence"/>
</dbReference>
<name>A0ABR8N2W7_9BACL</name>
<proteinExistence type="predicted"/>
<reference evidence="2 3" key="1">
    <citation type="submission" date="2020-09" db="EMBL/GenBank/DDBJ databases">
        <title>Paenibacillus sp. strain PR3 16S rRNA gene Genome sequencing and assembly.</title>
        <authorList>
            <person name="Kim J."/>
        </authorList>
    </citation>
    <scope>NUCLEOTIDE SEQUENCE [LARGE SCALE GENOMIC DNA]</scope>
    <source>
        <strain evidence="2 3">PR3</strain>
    </source>
</reference>
<dbReference type="CDD" id="cd04301">
    <property type="entry name" value="NAT_SF"/>
    <property type="match status" value="1"/>
</dbReference>
<keyword evidence="3" id="KW-1185">Reference proteome</keyword>
<gene>
    <name evidence="2" type="ORF">H8B09_27490</name>
</gene>
<comment type="caution">
    <text evidence="2">The sequence shown here is derived from an EMBL/GenBank/DDBJ whole genome shotgun (WGS) entry which is preliminary data.</text>
</comment>
<organism evidence="2 3">
    <name type="scientific">Paenibacillus terricola</name>
    <dbReference type="NCBI Taxonomy" id="2763503"/>
    <lineage>
        <taxon>Bacteria</taxon>
        <taxon>Bacillati</taxon>
        <taxon>Bacillota</taxon>
        <taxon>Bacilli</taxon>
        <taxon>Bacillales</taxon>
        <taxon>Paenibacillaceae</taxon>
        <taxon>Paenibacillus</taxon>
    </lineage>
</organism>
<dbReference type="Pfam" id="PF13527">
    <property type="entry name" value="Acetyltransf_9"/>
    <property type="match status" value="1"/>
</dbReference>
<dbReference type="EMBL" id="JACXZA010000009">
    <property type="protein sequence ID" value="MBD3922527.1"/>
    <property type="molecule type" value="Genomic_DNA"/>
</dbReference>
<evidence type="ECO:0000313" key="3">
    <source>
        <dbReference type="Proteomes" id="UP000609346"/>
    </source>
</evidence>
<evidence type="ECO:0000259" key="1">
    <source>
        <dbReference type="PROSITE" id="PS51186"/>
    </source>
</evidence>
<sequence>MAEYRRAQPEERETYIDFANYVFGIDFEALLPKVYGEGIDSSSLHMAAVDEQGRMRALVAVLPELLQVGDNKLQTGYLGTVSVHPRARGEGHMKVLMNHWLETLRADSYDMIVLAGQRQRYEYFGFTVGGLKVKHTVTQTNIRHALKEASPDGLSFCPLFEVDGAVSFANKLNMARPAYVEREEQLLPLTLKTFRLNPIGVLEGGELIGYLLVNHEGNEISEIAMEHQDDIVRTIKAYMVKRSVERVTIYSPEYDTALNRRLGEFAEDYAIETSDMYNILDFANVLQAYLTLQHRTIGLVTGQFSAIMDGQPVTARVDENGVTVERTAKSDAVILNKQQAQKLLLTQHSRYMEVGAPQGWFPLPLFWYKTDKF</sequence>
<evidence type="ECO:0000313" key="2">
    <source>
        <dbReference type="EMBL" id="MBD3922527.1"/>
    </source>
</evidence>
<feature type="domain" description="N-acetyltransferase" evidence="1">
    <location>
        <begin position="2"/>
        <end position="149"/>
    </location>
</feature>
<protein>
    <submittedName>
        <fullName evidence="2">GNAT family N-acetyltransferase</fullName>
    </submittedName>
</protein>
<accession>A0ABR8N2W7</accession>